<dbReference type="PROSITE" id="PS50878">
    <property type="entry name" value="RT_POL"/>
    <property type="match status" value="1"/>
</dbReference>
<dbReference type="SUPFAM" id="SSF56672">
    <property type="entry name" value="DNA/RNA polymerases"/>
    <property type="match status" value="1"/>
</dbReference>
<dbReference type="Pfam" id="PF00078">
    <property type="entry name" value="RVT_1"/>
    <property type="match status" value="1"/>
</dbReference>
<dbReference type="InterPro" id="IPR026960">
    <property type="entry name" value="RVT-Znf"/>
</dbReference>
<dbReference type="InterPro" id="IPR043502">
    <property type="entry name" value="DNA/RNA_pol_sf"/>
</dbReference>
<keyword evidence="2" id="KW-0548">Nucleotidyltransferase</keyword>
<dbReference type="Gene3D" id="3.60.10.10">
    <property type="entry name" value="Endonuclease/exonuclease/phosphatase"/>
    <property type="match status" value="1"/>
</dbReference>
<dbReference type="GO" id="GO:0003964">
    <property type="term" value="F:RNA-directed DNA polymerase activity"/>
    <property type="evidence" value="ECO:0007669"/>
    <property type="project" value="UniProtKB-KW"/>
</dbReference>
<dbReference type="OMA" id="HETIRID"/>
<dbReference type="PANTHER" id="PTHR33116">
    <property type="entry name" value="REVERSE TRANSCRIPTASE ZINC-BINDING DOMAIN-CONTAINING PROTEIN-RELATED-RELATED"/>
    <property type="match status" value="1"/>
</dbReference>
<gene>
    <name evidence="2" type="ORF">HannXRQ_Chr01g0016641</name>
</gene>
<dbReference type="Proteomes" id="UP000215914">
    <property type="component" value="Chromosome 1"/>
</dbReference>
<dbReference type="CDD" id="cd01650">
    <property type="entry name" value="RT_nLTR_like"/>
    <property type="match status" value="1"/>
</dbReference>
<reference evidence="3" key="1">
    <citation type="journal article" date="2017" name="Nature">
        <title>The sunflower genome provides insights into oil metabolism, flowering and Asterid evolution.</title>
        <authorList>
            <person name="Badouin H."/>
            <person name="Gouzy J."/>
            <person name="Grassa C.J."/>
            <person name="Murat F."/>
            <person name="Staton S.E."/>
            <person name="Cottret L."/>
            <person name="Lelandais-Briere C."/>
            <person name="Owens G.L."/>
            <person name="Carrere S."/>
            <person name="Mayjonade B."/>
            <person name="Legrand L."/>
            <person name="Gill N."/>
            <person name="Kane N.C."/>
            <person name="Bowers J.E."/>
            <person name="Hubner S."/>
            <person name="Bellec A."/>
            <person name="Berard A."/>
            <person name="Berges H."/>
            <person name="Blanchet N."/>
            <person name="Boniface M.C."/>
            <person name="Brunel D."/>
            <person name="Catrice O."/>
            <person name="Chaidir N."/>
            <person name="Claudel C."/>
            <person name="Donnadieu C."/>
            <person name="Faraut T."/>
            <person name="Fievet G."/>
            <person name="Helmstetter N."/>
            <person name="King M."/>
            <person name="Knapp S.J."/>
            <person name="Lai Z."/>
            <person name="Le Paslier M.C."/>
            <person name="Lippi Y."/>
            <person name="Lorenzon L."/>
            <person name="Mandel J.R."/>
            <person name="Marage G."/>
            <person name="Marchand G."/>
            <person name="Marquand E."/>
            <person name="Bret-Mestries E."/>
            <person name="Morien E."/>
            <person name="Nambeesan S."/>
            <person name="Nguyen T."/>
            <person name="Pegot-Espagnet P."/>
            <person name="Pouilly N."/>
            <person name="Raftis F."/>
            <person name="Sallet E."/>
            <person name="Schiex T."/>
            <person name="Thomas J."/>
            <person name="Vandecasteele C."/>
            <person name="Vares D."/>
            <person name="Vear F."/>
            <person name="Vautrin S."/>
            <person name="Crespi M."/>
            <person name="Mangin B."/>
            <person name="Burke J.M."/>
            <person name="Salse J."/>
            <person name="Munos S."/>
            <person name="Vincourt P."/>
            <person name="Rieseberg L.H."/>
            <person name="Langlade N.B."/>
        </authorList>
    </citation>
    <scope>NUCLEOTIDE SEQUENCE [LARGE SCALE GENOMIC DNA]</scope>
    <source>
        <strain evidence="3">cv. SF193</strain>
    </source>
</reference>
<proteinExistence type="predicted"/>
<dbReference type="SUPFAM" id="SSF56219">
    <property type="entry name" value="DNase I-like"/>
    <property type="match status" value="1"/>
</dbReference>
<keyword evidence="2" id="KW-0808">Transferase</keyword>
<dbReference type="InterPro" id="IPR036691">
    <property type="entry name" value="Endo/exonu/phosph_ase_sf"/>
</dbReference>
<accession>A0A251VNU9</accession>
<evidence type="ECO:0000313" key="3">
    <source>
        <dbReference type="Proteomes" id="UP000215914"/>
    </source>
</evidence>
<keyword evidence="2" id="KW-0695">RNA-directed DNA polymerase</keyword>
<dbReference type="InParanoid" id="A0A251VNU9"/>
<protein>
    <submittedName>
        <fullName evidence="2">Putative RNA-directed DNA polymerase, eukaryota, Reverse transcriptase zinc-binding domain protein</fullName>
    </submittedName>
</protein>
<organism evidence="2 3">
    <name type="scientific">Helianthus annuus</name>
    <name type="common">Common sunflower</name>
    <dbReference type="NCBI Taxonomy" id="4232"/>
    <lineage>
        <taxon>Eukaryota</taxon>
        <taxon>Viridiplantae</taxon>
        <taxon>Streptophyta</taxon>
        <taxon>Embryophyta</taxon>
        <taxon>Tracheophyta</taxon>
        <taxon>Spermatophyta</taxon>
        <taxon>Magnoliopsida</taxon>
        <taxon>eudicotyledons</taxon>
        <taxon>Gunneridae</taxon>
        <taxon>Pentapetalae</taxon>
        <taxon>asterids</taxon>
        <taxon>campanulids</taxon>
        <taxon>Asterales</taxon>
        <taxon>Asteraceae</taxon>
        <taxon>Asteroideae</taxon>
        <taxon>Heliantheae alliance</taxon>
        <taxon>Heliantheae</taxon>
        <taxon>Helianthus</taxon>
    </lineage>
</organism>
<dbReference type="PANTHER" id="PTHR33116:SF84">
    <property type="entry name" value="RNA-DIRECTED DNA POLYMERASE"/>
    <property type="match status" value="1"/>
</dbReference>
<dbReference type="EMBL" id="CM007890">
    <property type="protein sequence ID" value="OTG37238.1"/>
    <property type="molecule type" value="Genomic_DNA"/>
</dbReference>
<evidence type="ECO:0000259" key="1">
    <source>
        <dbReference type="PROSITE" id="PS50878"/>
    </source>
</evidence>
<name>A0A251VNU9_HELAN</name>
<dbReference type="InterPro" id="IPR000477">
    <property type="entry name" value="RT_dom"/>
</dbReference>
<sequence length="1179" mass="135283">MVCKSVFRSWDWTSNGACCNKGTRIIVGWNPRVLDVMVLFQSSQVMHIQLSFKLDKRVVFCSIVYAANYYVTRRELWQQLSMHKAFVGNRPWTIMGDFNSALNLEDCSLGSSSISVGMREFRECIDSLEMFDINKSGLHFTWSQKPKEGIGLLKKIDRVLGNTPLVTAFPNSVAMFHPYRISDHCPCILKLPEAGSSKPRSFKFANFLVHKPEFIDIVKKAWESRVDGVFQFQVVKRLRMLKSPLRALLYKQGNLHQKVEVIRQRLDHIQLRIDGDPLNSDLRAEEAVLNRDFQAAALDEERFLKQKSKVDWLIAGDMNSAYFHSSLKVRNHYSHIEIIKDSQGVLHENDDVPHAFVSHYENFLGSQCVTSLSPGPDLFSMGLSPTTAAHMVRSVTQEEVKAAMFSIGIDKAPGPDGFTAAFFKSAWPVIGDDISNAIIDFFGSGKLLRELNHTMLVLIPKIPTPLAVTDYRPIACCNVLYKCISKIIADRIKKGLNEIVSVNQSAFVPGRKITDNILLTQELMHNYHRNVGPPRCAFKVDIQKAYDTVDWKFLRSVLIGFGFNVKMVEWIMVCVSTTTYSVCVNGNVHGFFKGNRGLRQGDPMSPYLFTLVMEVLTRILHETIRIDSSFRFHNKCERQQIVNLCFADDLFLFARGDVNSAKCIMSSLNKFTKMSGLAPNSHKSTVFFCNVPISAKNAILDVLPFVEGKLPVRYLGVPLICSKLSYKDCSSLVEMLEKRITNWRNKLLSFAGRLQLISSVLSSMHVYWSSVFVLPSRVIKDLETRMRNFLWSQDASFHRGKAKVSWKTVCTPKFEGGLGIRRIGDMNVALMTSHVGSILSRRNSLWVDWVHDHRLKDKNFWMCKIPSNSSWSWRKLLQLRQSLRPYMWTKIGNGEDTSAWYDKWCDIGPLGNFLTPRTITNAGFRLDNKVVDVQTNGVWSWPVAWRDLFPVLNQIDNVHIELNKQDKLLWRDGDDFDEVTTSGVWNSIRYRSPEVEWGSLVWFAQCIPRHAFLMWLIMRGKLLTQDKILQWGIERRKNMNMMCCMLCYQNNDSHSHLFFECPFSAQVWISVRQKVDMVSVQPKWTDIIDWLLPRARSRSVANYAARLLVAASAYIIWQERNARIFKNQMRPPEVISEVILNTVRYKLMGAKLRKTAKVQRWLGEWKIGSNTISDDGVFF</sequence>
<keyword evidence="3" id="KW-1185">Reference proteome</keyword>
<dbReference type="Pfam" id="PF13966">
    <property type="entry name" value="zf-RVT"/>
    <property type="match status" value="1"/>
</dbReference>
<evidence type="ECO:0000313" key="2">
    <source>
        <dbReference type="EMBL" id="OTG37238.1"/>
    </source>
</evidence>
<dbReference type="FunCoup" id="A0A251VNU9">
    <property type="interactions" value="7"/>
</dbReference>
<feature type="domain" description="Reverse transcriptase" evidence="1">
    <location>
        <begin position="440"/>
        <end position="719"/>
    </location>
</feature>
<dbReference type="STRING" id="4232.A0A251VNU9"/>
<dbReference type="AlphaFoldDB" id="A0A251VNU9"/>